<dbReference type="PANTHER" id="PTHR34978:SF3">
    <property type="entry name" value="SLR0241 PROTEIN"/>
    <property type="match status" value="1"/>
</dbReference>
<keyword evidence="5 6" id="KW-0482">Metalloprotease</keyword>
<evidence type="ECO:0000259" key="9">
    <source>
        <dbReference type="Pfam" id="PF01435"/>
    </source>
</evidence>
<sequence length="309" mass="32672">MTALLLGALGLALSRFVPPALARARWTSREPRAAIVLWQAVTLASVLSAIGVVLAAPEEYVRARGAGPLGAEWILLGALAVAGFIVARLLAALVAVTGGSRRRRARHRMLVDLLDRAEQHGDVEGHLPAGSLRVLDGEVPFAYCLPGRSPRVVVSGGALRALTREELAAVLDHEHAHLRARHDLVLEAFAAVHRAVPRPLRSRTALDAVHLLLEMAADDAARRHHGDQPLRGALATMGGAVAAPPEAAGTGRDAERERLRRLDRLSPGAPRPSRAAGAAMCALAAAVLLLPTVALVLPWLLQARAGWPL</sequence>
<keyword evidence="3 6" id="KW-0378">Hydrolase</keyword>
<dbReference type="Pfam" id="PF01435">
    <property type="entry name" value="Peptidase_M48"/>
    <property type="match status" value="1"/>
</dbReference>
<dbReference type="GO" id="GO:0006508">
    <property type="term" value="P:proteolysis"/>
    <property type="evidence" value="ECO:0007669"/>
    <property type="project" value="UniProtKB-KW"/>
</dbReference>
<dbReference type="Proteomes" id="UP000239485">
    <property type="component" value="Unassembled WGS sequence"/>
</dbReference>
<evidence type="ECO:0000256" key="7">
    <source>
        <dbReference type="SAM" id="MobiDB-lite"/>
    </source>
</evidence>
<keyword evidence="8" id="KW-1133">Transmembrane helix</keyword>
<keyword evidence="4 6" id="KW-0862">Zinc</keyword>
<comment type="similarity">
    <text evidence="6">Belongs to the peptidase M48 family.</text>
</comment>
<evidence type="ECO:0000256" key="3">
    <source>
        <dbReference type="ARBA" id="ARBA00022801"/>
    </source>
</evidence>
<protein>
    <submittedName>
        <fullName evidence="10">Peptidase M48-like protein</fullName>
    </submittedName>
</protein>
<accession>A0A2S6ITL8</accession>
<keyword evidence="2" id="KW-0479">Metal-binding</keyword>
<dbReference type="RefSeq" id="WP_104432205.1">
    <property type="nucleotide sequence ID" value="NZ_PTJD01000004.1"/>
</dbReference>
<feature type="domain" description="Peptidase M48" evidence="9">
    <location>
        <begin position="134"/>
        <end position="186"/>
    </location>
</feature>
<dbReference type="AlphaFoldDB" id="A0A2S6ITL8"/>
<dbReference type="GO" id="GO:0046872">
    <property type="term" value="F:metal ion binding"/>
    <property type="evidence" value="ECO:0007669"/>
    <property type="project" value="UniProtKB-KW"/>
</dbReference>
<feature type="transmembrane region" description="Helical" evidence="8">
    <location>
        <begin position="275"/>
        <end position="301"/>
    </location>
</feature>
<keyword evidence="1 6" id="KW-0645">Protease</keyword>
<feature type="compositionally biased region" description="Low complexity" evidence="7">
    <location>
        <begin position="241"/>
        <end position="251"/>
    </location>
</feature>
<keyword evidence="8" id="KW-0812">Transmembrane</keyword>
<dbReference type="EMBL" id="PTJD01000004">
    <property type="protein sequence ID" value="PPK97396.1"/>
    <property type="molecule type" value="Genomic_DNA"/>
</dbReference>
<keyword evidence="8" id="KW-0472">Membrane</keyword>
<evidence type="ECO:0000256" key="2">
    <source>
        <dbReference type="ARBA" id="ARBA00022723"/>
    </source>
</evidence>
<feature type="compositionally biased region" description="Basic and acidic residues" evidence="7">
    <location>
        <begin position="252"/>
        <end position="264"/>
    </location>
</feature>
<evidence type="ECO:0000256" key="5">
    <source>
        <dbReference type="ARBA" id="ARBA00023049"/>
    </source>
</evidence>
<comment type="cofactor">
    <cofactor evidence="6">
        <name>Zn(2+)</name>
        <dbReference type="ChEBI" id="CHEBI:29105"/>
    </cofactor>
    <text evidence="6">Binds 1 zinc ion per subunit.</text>
</comment>
<feature type="region of interest" description="Disordered" evidence="7">
    <location>
        <begin position="241"/>
        <end position="273"/>
    </location>
</feature>
<evidence type="ECO:0000256" key="4">
    <source>
        <dbReference type="ARBA" id="ARBA00022833"/>
    </source>
</evidence>
<evidence type="ECO:0000256" key="6">
    <source>
        <dbReference type="RuleBase" id="RU003983"/>
    </source>
</evidence>
<dbReference type="GO" id="GO:0004222">
    <property type="term" value="F:metalloendopeptidase activity"/>
    <property type="evidence" value="ECO:0007669"/>
    <property type="project" value="InterPro"/>
</dbReference>
<dbReference type="PANTHER" id="PTHR34978">
    <property type="entry name" value="POSSIBLE SENSOR-TRANSDUCER PROTEIN BLAR"/>
    <property type="match status" value="1"/>
</dbReference>
<evidence type="ECO:0000256" key="8">
    <source>
        <dbReference type="SAM" id="Phobius"/>
    </source>
</evidence>
<dbReference type="InterPro" id="IPR001915">
    <property type="entry name" value="Peptidase_M48"/>
</dbReference>
<dbReference type="InterPro" id="IPR052173">
    <property type="entry name" value="Beta-lactam_resp_regulator"/>
</dbReference>
<name>A0A2S6ITL8_9ACTN</name>
<dbReference type="Gene3D" id="3.30.2010.10">
    <property type="entry name" value="Metalloproteases ('zincins'), catalytic domain"/>
    <property type="match status" value="1"/>
</dbReference>
<keyword evidence="11" id="KW-1185">Reference proteome</keyword>
<proteinExistence type="inferred from homology"/>
<dbReference type="CDD" id="cd07326">
    <property type="entry name" value="M56_BlaR1_MecR1_like"/>
    <property type="match status" value="1"/>
</dbReference>
<gene>
    <name evidence="10" type="ORF">CLV92_104217</name>
</gene>
<evidence type="ECO:0000313" key="10">
    <source>
        <dbReference type="EMBL" id="PPK97396.1"/>
    </source>
</evidence>
<evidence type="ECO:0000313" key="11">
    <source>
        <dbReference type="Proteomes" id="UP000239485"/>
    </source>
</evidence>
<comment type="caution">
    <text evidence="10">The sequence shown here is derived from an EMBL/GenBank/DDBJ whole genome shotgun (WGS) entry which is preliminary data.</text>
</comment>
<reference evidence="10 11" key="1">
    <citation type="submission" date="2018-02" db="EMBL/GenBank/DDBJ databases">
        <title>Genomic Encyclopedia of Archaeal and Bacterial Type Strains, Phase II (KMG-II): from individual species to whole genera.</title>
        <authorList>
            <person name="Goeker M."/>
        </authorList>
    </citation>
    <scope>NUCLEOTIDE SEQUENCE [LARGE SCALE GENOMIC DNA]</scope>
    <source>
        <strain evidence="10 11">DSM 22857</strain>
    </source>
</reference>
<dbReference type="OrthoDB" id="9785340at2"/>
<evidence type="ECO:0000256" key="1">
    <source>
        <dbReference type="ARBA" id="ARBA00022670"/>
    </source>
</evidence>
<organism evidence="10 11">
    <name type="scientific">Kineococcus xinjiangensis</name>
    <dbReference type="NCBI Taxonomy" id="512762"/>
    <lineage>
        <taxon>Bacteria</taxon>
        <taxon>Bacillati</taxon>
        <taxon>Actinomycetota</taxon>
        <taxon>Actinomycetes</taxon>
        <taxon>Kineosporiales</taxon>
        <taxon>Kineosporiaceae</taxon>
        <taxon>Kineococcus</taxon>
    </lineage>
</organism>
<feature type="transmembrane region" description="Helical" evidence="8">
    <location>
        <begin position="73"/>
        <end position="99"/>
    </location>
</feature>